<evidence type="ECO:0000313" key="4">
    <source>
        <dbReference type="Proteomes" id="UP000654075"/>
    </source>
</evidence>
<dbReference type="Proteomes" id="UP000626109">
    <property type="component" value="Unassembled WGS sequence"/>
</dbReference>
<evidence type="ECO:0000313" key="3">
    <source>
        <dbReference type="EMBL" id="CAE8678861.1"/>
    </source>
</evidence>
<gene>
    <name evidence="2" type="ORF">PGLA1383_LOCUS31440</name>
    <name evidence="3" type="ORF">PGLA2088_LOCUS21047</name>
</gene>
<proteinExistence type="predicted"/>
<name>A0A813FMH9_POLGL</name>
<accession>A0A813FMH9</accession>
<evidence type="ECO:0000256" key="1">
    <source>
        <dbReference type="SAM" id="MobiDB-lite"/>
    </source>
</evidence>
<comment type="caution">
    <text evidence="2">The sequence shown here is derived from an EMBL/GenBank/DDBJ whole genome shotgun (WGS) entry which is preliminary data.</text>
</comment>
<organism evidence="2 4">
    <name type="scientific">Polarella glacialis</name>
    <name type="common">Dinoflagellate</name>
    <dbReference type="NCBI Taxonomy" id="89957"/>
    <lineage>
        <taxon>Eukaryota</taxon>
        <taxon>Sar</taxon>
        <taxon>Alveolata</taxon>
        <taxon>Dinophyceae</taxon>
        <taxon>Suessiales</taxon>
        <taxon>Suessiaceae</taxon>
        <taxon>Polarella</taxon>
    </lineage>
</organism>
<feature type="region of interest" description="Disordered" evidence="1">
    <location>
        <begin position="145"/>
        <end position="181"/>
    </location>
</feature>
<keyword evidence="4" id="KW-1185">Reference proteome</keyword>
<sequence length="198" mass="21059">MGTCPLCAATPTEPLLDGCQPVTAAELGDFLESKSSFKAKEAGGGEKSFMINLDMIHTILLSPHEGTTTMKEALRLDERQATGFISMEEVSSALDKTVKFEDPAVEQLAVRSDPVVDRSGKVRKSTGFISKAQLLNILEQAGDEEITVRGDEEITAPTTGPPETQGGGGRSKTRKGTGFVSRASLQKVLEAAGEEDDD</sequence>
<dbReference type="EMBL" id="CAJNNV010025293">
    <property type="protein sequence ID" value="CAE8613685.1"/>
    <property type="molecule type" value="Genomic_DNA"/>
</dbReference>
<evidence type="ECO:0000313" key="2">
    <source>
        <dbReference type="EMBL" id="CAE8613685.1"/>
    </source>
</evidence>
<dbReference type="AlphaFoldDB" id="A0A813FMH9"/>
<dbReference type="Proteomes" id="UP000654075">
    <property type="component" value="Unassembled WGS sequence"/>
</dbReference>
<dbReference type="EMBL" id="CAJNNW010025717">
    <property type="protein sequence ID" value="CAE8678861.1"/>
    <property type="molecule type" value="Genomic_DNA"/>
</dbReference>
<protein>
    <submittedName>
        <fullName evidence="2">Uncharacterized protein</fullName>
    </submittedName>
</protein>
<reference evidence="2" key="1">
    <citation type="submission" date="2021-02" db="EMBL/GenBank/DDBJ databases">
        <authorList>
            <person name="Dougan E. K."/>
            <person name="Rhodes N."/>
            <person name="Thang M."/>
            <person name="Chan C."/>
        </authorList>
    </citation>
    <scope>NUCLEOTIDE SEQUENCE</scope>
</reference>